<keyword evidence="2" id="KW-1185">Reference proteome</keyword>
<accession>A0ACC0EIL1</accession>
<dbReference type="Proteomes" id="UP001060170">
    <property type="component" value="Chromosome 5"/>
</dbReference>
<organism evidence="1 2">
    <name type="scientific">Puccinia striiformis f. sp. tritici</name>
    <dbReference type="NCBI Taxonomy" id="168172"/>
    <lineage>
        <taxon>Eukaryota</taxon>
        <taxon>Fungi</taxon>
        <taxon>Dikarya</taxon>
        <taxon>Basidiomycota</taxon>
        <taxon>Pucciniomycotina</taxon>
        <taxon>Pucciniomycetes</taxon>
        <taxon>Pucciniales</taxon>
        <taxon>Pucciniaceae</taxon>
        <taxon>Puccinia</taxon>
    </lineage>
</organism>
<gene>
    <name evidence="1" type="ORF">MJO28_004897</name>
</gene>
<reference evidence="2" key="2">
    <citation type="journal article" date="2018" name="Mol. Plant Microbe Interact.">
        <title>Genome sequence resources for the wheat stripe rust pathogen (Puccinia striiformis f. sp. tritici) and the barley stripe rust pathogen (Puccinia striiformis f. sp. hordei).</title>
        <authorList>
            <person name="Xia C."/>
            <person name="Wang M."/>
            <person name="Yin C."/>
            <person name="Cornejo O.E."/>
            <person name="Hulbert S.H."/>
            <person name="Chen X."/>
        </authorList>
    </citation>
    <scope>NUCLEOTIDE SEQUENCE [LARGE SCALE GENOMIC DNA]</scope>
    <source>
        <strain evidence="2">93-210</strain>
    </source>
</reference>
<sequence>MDKSSYSNSVISALLAIRHSTPTIISTPSIFSSSLPTPVGQQPQQTASTANPTPNRRPITPNRRASVAIIIRIAPDSARSLPSSSSSSPKSEFQSSHLLPNDTGHDENNERAEQELSQRLRGFFRQEWVQNGRLEIFYIERATRANDRWSAHIAFPGGRMEAEDEDGLFCAMRETWEEVGIDLAEKEFIHLGRLDDREITTSLGKRLLMVLSPYVFLSTHHPSQSSDGRGFPTPTLEPAEVTAAYWVPLHSLAGPQTRWGEMTIDLSSRLAPSRGPFIKFLLRSLVGSMRFRSILLPHNPITQLNPPSSPSPPSSSSSSQDDHITNPVHPAPDLNLWGLTLGMTLDLLSFFKSPNPSLPDQPHLFRSPSLQHLNVPPREMTLVAPSITSIFPRFTPPDLNLWGLTLGMTLDLLSFFKSPNPSLPDQPHLFRSPSLQHLNVPPREMTLVAPSITSIFPRFTHPDINALIWLLGRRYRNLIKQCQEQQTKSIQPGQVGVEAEEERGDLQEGGSGRGTGMIGGQKMTINYMNNQISWTSLTMKEFYRSVRKALILSILFRLLSVTSIISAFSFCYGRSTIRNTRVFLRLLWSSSSKRFNRSKNFNQLINFFKNFSILS</sequence>
<proteinExistence type="predicted"/>
<dbReference type="EMBL" id="CM045869">
    <property type="protein sequence ID" value="KAI7954497.1"/>
    <property type="molecule type" value="Genomic_DNA"/>
</dbReference>
<protein>
    <submittedName>
        <fullName evidence="1">Uncharacterized protein</fullName>
    </submittedName>
</protein>
<comment type="caution">
    <text evidence="1">The sequence shown here is derived from an EMBL/GenBank/DDBJ whole genome shotgun (WGS) entry which is preliminary data.</text>
</comment>
<name>A0ACC0EIL1_9BASI</name>
<evidence type="ECO:0000313" key="2">
    <source>
        <dbReference type="Proteomes" id="UP001060170"/>
    </source>
</evidence>
<evidence type="ECO:0000313" key="1">
    <source>
        <dbReference type="EMBL" id="KAI7954497.1"/>
    </source>
</evidence>
<reference evidence="1 2" key="3">
    <citation type="journal article" date="2022" name="Microbiol. Spectr.">
        <title>Folding features and dynamics of 3D genome architecture in plant fungal pathogens.</title>
        <authorList>
            <person name="Xia C."/>
        </authorList>
    </citation>
    <scope>NUCLEOTIDE SEQUENCE [LARGE SCALE GENOMIC DNA]</scope>
    <source>
        <strain evidence="1 2">93-210</strain>
    </source>
</reference>
<reference evidence="2" key="1">
    <citation type="journal article" date="2018" name="BMC Genomics">
        <title>Genomic insights into host adaptation between the wheat stripe rust pathogen (Puccinia striiformis f. sp. tritici) and the barley stripe rust pathogen (Puccinia striiformis f. sp. hordei).</title>
        <authorList>
            <person name="Xia C."/>
            <person name="Wang M."/>
            <person name="Yin C."/>
            <person name="Cornejo O.E."/>
            <person name="Hulbert S.H."/>
            <person name="Chen X."/>
        </authorList>
    </citation>
    <scope>NUCLEOTIDE SEQUENCE [LARGE SCALE GENOMIC DNA]</scope>
    <source>
        <strain evidence="2">93-210</strain>
    </source>
</reference>